<dbReference type="AlphaFoldDB" id="A0AAV9FWV3"/>
<comment type="caution">
    <text evidence="3">The sequence shown here is derived from an EMBL/GenBank/DDBJ whole genome shotgun (WGS) entry which is preliminary data.</text>
</comment>
<dbReference type="EMBL" id="MU866023">
    <property type="protein sequence ID" value="KAK4442264.1"/>
    <property type="molecule type" value="Genomic_DNA"/>
</dbReference>
<dbReference type="Pfam" id="PF11374">
    <property type="entry name" value="DUF3176"/>
    <property type="match status" value="1"/>
</dbReference>
<dbReference type="InterPro" id="IPR021514">
    <property type="entry name" value="DUF3176"/>
</dbReference>
<dbReference type="PANTHER" id="PTHR35394">
    <property type="entry name" value="DUF3176 DOMAIN-CONTAINING PROTEIN"/>
    <property type="match status" value="1"/>
</dbReference>
<reference evidence="3" key="1">
    <citation type="journal article" date="2023" name="Mol. Phylogenet. Evol.">
        <title>Genome-scale phylogeny and comparative genomics of the fungal order Sordariales.</title>
        <authorList>
            <person name="Hensen N."/>
            <person name="Bonometti L."/>
            <person name="Westerberg I."/>
            <person name="Brannstrom I.O."/>
            <person name="Guillou S."/>
            <person name="Cros-Aarteil S."/>
            <person name="Calhoun S."/>
            <person name="Haridas S."/>
            <person name="Kuo A."/>
            <person name="Mondo S."/>
            <person name="Pangilinan J."/>
            <person name="Riley R."/>
            <person name="LaButti K."/>
            <person name="Andreopoulos B."/>
            <person name="Lipzen A."/>
            <person name="Chen C."/>
            <person name="Yan M."/>
            <person name="Daum C."/>
            <person name="Ng V."/>
            <person name="Clum A."/>
            <person name="Steindorff A."/>
            <person name="Ohm R.A."/>
            <person name="Martin F."/>
            <person name="Silar P."/>
            <person name="Natvig D.O."/>
            <person name="Lalanne C."/>
            <person name="Gautier V."/>
            <person name="Ament-Velasquez S.L."/>
            <person name="Kruys A."/>
            <person name="Hutchinson M.I."/>
            <person name="Powell A.J."/>
            <person name="Barry K."/>
            <person name="Miller A.N."/>
            <person name="Grigoriev I.V."/>
            <person name="Debuchy R."/>
            <person name="Gladieux P."/>
            <person name="Hiltunen Thoren M."/>
            <person name="Johannesson H."/>
        </authorList>
    </citation>
    <scope>NUCLEOTIDE SEQUENCE</scope>
    <source>
        <strain evidence="3">PSN243</strain>
    </source>
</reference>
<feature type="transmembrane region" description="Helical" evidence="2">
    <location>
        <begin position="197"/>
        <end position="215"/>
    </location>
</feature>
<sequence>MEQHFIARPEAISIMSSEEQMQAGAEKGATLVVTTTSVGRQGELTSSPIEESKETKEIKVTEKTSSWSSQDSEAETSSSTGNRPFWRQWLVEVVFCVLSLLSFVIIVAVLGAYDQRSLPQLPLHVTLNTFLAFFTTLCKAAFMTPITEAFSQWKWNLLAQNGQGRSRSLADFEVLDSASRGTWGSWKVLRNFKWQHFVSLAAFFSILSIFTSPITQQMIEYKERPAPIAAEASVQYSRGLSRDVARSLQDITKATFGGMSSSLEHPVMPLAATCASSNCTFERYNSLGMCMKMNNITHLLAINEIKNSTSEHWTGGNNRANAIYEGNGTTSWNASLPGVGINFVTPLAYSMMLAGNDKSLSFLESRDDNYTALAHFYIMYPNVGNVSYPGRDRSNDPPWTFYAYEILYHACVITYETTVTAGISSTVQVATSNAVLDTPNNLPLYNANCTLKTDFVINFCDFADRQAGLTYLVDPEHPEDPTKFYSFDRRVSNMITYNSYFDLSNSFMADGVPGHLASFMKQNYFALRTALYGVDYLLNDTRVQYENLGKYFNGTAIAISNMIRASFLDTKKLNGIAWANETFVHIQWGWAAFLAVQMVLAYAFLAATIWRTKKLGTPVLKSSELAVLLASTEEVRQKVGSVEGLDQAGERAKSVNVRFEGGRLKLA</sequence>
<evidence type="ECO:0000313" key="3">
    <source>
        <dbReference type="EMBL" id="KAK4442264.1"/>
    </source>
</evidence>
<reference evidence="3" key="2">
    <citation type="submission" date="2023-05" db="EMBL/GenBank/DDBJ databases">
        <authorList>
            <consortium name="Lawrence Berkeley National Laboratory"/>
            <person name="Steindorff A."/>
            <person name="Hensen N."/>
            <person name="Bonometti L."/>
            <person name="Westerberg I."/>
            <person name="Brannstrom I.O."/>
            <person name="Guillou S."/>
            <person name="Cros-Aarteil S."/>
            <person name="Calhoun S."/>
            <person name="Haridas S."/>
            <person name="Kuo A."/>
            <person name="Mondo S."/>
            <person name="Pangilinan J."/>
            <person name="Riley R."/>
            <person name="Labutti K."/>
            <person name="Andreopoulos B."/>
            <person name="Lipzen A."/>
            <person name="Chen C."/>
            <person name="Yanf M."/>
            <person name="Daum C."/>
            <person name="Ng V."/>
            <person name="Clum A."/>
            <person name="Ohm R."/>
            <person name="Martin F."/>
            <person name="Silar P."/>
            <person name="Natvig D."/>
            <person name="Lalanne C."/>
            <person name="Gautier V."/>
            <person name="Ament-Velasquez S.L."/>
            <person name="Kruys A."/>
            <person name="Hutchinson M.I."/>
            <person name="Powell A.J."/>
            <person name="Barry K."/>
            <person name="Miller A.N."/>
            <person name="Grigoriev I.V."/>
            <person name="Debuchy R."/>
            <person name="Gladieux P."/>
            <person name="Thoren M.H."/>
            <person name="Johannesson H."/>
        </authorList>
    </citation>
    <scope>NUCLEOTIDE SEQUENCE</scope>
    <source>
        <strain evidence="3">PSN243</strain>
    </source>
</reference>
<evidence type="ECO:0000256" key="1">
    <source>
        <dbReference type="SAM" id="MobiDB-lite"/>
    </source>
</evidence>
<dbReference type="PANTHER" id="PTHR35394:SF5">
    <property type="entry name" value="DUF3176 DOMAIN-CONTAINING PROTEIN"/>
    <property type="match status" value="1"/>
</dbReference>
<feature type="transmembrane region" description="Helical" evidence="2">
    <location>
        <begin position="588"/>
        <end position="610"/>
    </location>
</feature>
<keyword evidence="2" id="KW-0472">Membrane</keyword>
<proteinExistence type="predicted"/>
<name>A0AAV9FWV3_9PEZI</name>
<feature type="compositionally biased region" description="Basic and acidic residues" evidence="1">
    <location>
        <begin position="50"/>
        <end position="62"/>
    </location>
</feature>
<feature type="transmembrane region" description="Helical" evidence="2">
    <location>
        <begin position="89"/>
        <end position="113"/>
    </location>
</feature>
<feature type="region of interest" description="Disordered" evidence="1">
    <location>
        <begin position="41"/>
        <end position="81"/>
    </location>
</feature>
<organism evidence="3 4">
    <name type="scientific">Podospora aff. communis PSN243</name>
    <dbReference type="NCBI Taxonomy" id="3040156"/>
    <lineage>
        <taxon>Eukaryota</taxon>
        <taxon>Fungi</taxon>
        <taxon>Dikarya</taxon>
        <taxon>Ascomycota</taxon>
        <taxon>Pezizomycotina</taxon>
        <taxon>Sordariomycetes</taxon>
        <taxon>Sordariomycetidae</taxon>
        <taxon>Sordariales</taxon>
        <taxon>Podosporaceae</taxon>
        <taxon>Podospora</taxon>
    </lineage>
</organism>
<dbReference type="Proteomes" id="UP001321760">
    <property type="component" value="Unassembled WGS sequence"/>
</dbReference>
<feature type="transmembrane region" description="Helical" evidence="2">
    <location>
        <begin position="125"/>
        <end position="142"/>
    </location>
</feature>
<keyword evidence="2" id="KW-0812">Transmembrane</keyword>
<evidence type="ECO:0000256" key="2">
    <source>
        <dbReference type="SAM" id="Phobius"/>
    </source>
</evidence>
<gene>
    <name evidence="3" type="ORF">QBC34DRAFT_29807</name>
</gene>
<keyword evidence="2" id="KW-1133">Transmembrane helix</keyword>
<accession>A0AAV9FWV3</accession>
<evidence type="ECO:0000313" key="4">
    <source>
        <dbReference type="Proteomes" id="UP001321760"/>
    </source>
</evidence>
<keyword evidence="4" id="KW-1185">Reference proteome</keyword>
<feature type="compositionally biased region" description="Low complexity" evidence="1">
    <location>
        <begin position="63"/>
        <end position="80"/>
    </location>
</feature>
<protein>
    <submittedName>
        <fullName evidence="3">Uncharacterized protein</fullName>
    </submittedName>
</protein>